<dbReference type="Proteomes" id="UP000461768">
    <property type="component" value="Unassembled WGS sequence"/>
</dbReference>
<organism evidence="1 2">
    <name type="scientific">Candidatus Galacturonatibacter soehngenii</name>
    <dbReference type="NCBI Taxonomy" id="2307010"/>
    <lineage>
        <taxon>Bacteria</taxon>
        <taxon>Bacillati</taxon>
        <taxon>Bacillota</taxon>
        <taxon>Clostridia</taxon>
        <taxon>Lachnospirales</taxon>
        <taxon>Lachnospiraceae</taxon>
        <taxon>Candidatus Galacturonatibacter</taxon>
    </lineage>
</organism>
<reference evidence="1 2" key="1">
    <citation type="submission" date="2019-09" db="EMBL/GenBank/DDBJ databases">
        <authorList>
            <person name="Valk L.C."/>
        </authorList>
    </citation>
    <scope>NUCLEOTIDE SEQUENCE [LARGE SCALE GENOMIC DNA]</scope>
    <source>
        <strain evidence="1">GalUA</strain>
    </source>
</reference>
<gene>
    <name evidence="1" type="ORF">F7O84_02905</name>
</gene>
<protein>
    <submittedName>
        <fullName evidence="1">DUF3783 domain-containing protein</fullName>
    </submittedName>
</protein>
<reference evidence="1 2" key="2">
    <citation type="submission" date="2020-02" db="EMBL/GenBank/DDBJ databases">
        <title>Candidatus Galacturonibacter soehngenii shows hetero-acetogenic catabolism of galacturonic acid but lacks a canonical carbon monoxide dehydrogenase/acetyl-CoA synthase complex.</title>
        <authorList>
            <person name="Diender M."/>
            <person name="Stouten G.R."/>
            <person name="Petersen J.F."/>
            <person name="Nielsen P.H."/>
            <person name="Dueholm M.S."/>
            <person name="Pronk J.T."/>
            <person name="Van Loosdrecht M.C.M."/>
        </authorList>
    </citation>
    <scope>NUCLEOTIDE SEQUENCE [LARGE SCALE GENOMIC DNA]</scope>
    <source>
        <strain evidence="1">GalUA</strain>
    </source>
</reference>
<comment type="caution">
    <text evidence="1">The sequence shown here is derived from an EMBL/GenBank/DDBJ whole genome shotgun (WGS) entry which is preliminary data.</text>
</comment>
<dbReference type="Pfam" id="PF12646">
    <property type="entry name" value="DUF3783"/>
    <property type="match status" value="1"/>
</dbReference>
<accession>A0A7V7QLF6</accession>
<keyword evidence="2" id="KW-1185">Reference proteome</keyword>
<dbReference type="EMBL" id="WAGX01000004">
    <property type="protein sequence ID" value="KAB1439364.1"/>
    <property type="molecule type" value="Genomic_DNA"/>
</dbReference>
<dbReference type="AlphaFoldDB" id="A0A7V7QLF6"/>
<evidence type="ECO:0000313" key="2">
    <source>
        <dbReference type="Proteomes" id="UP000461768"/>
    </source>
</evidence>
<sequence length="133" mass="15239">MKPTVLLYNFKDSVRNRKITLALMPLGFRLRKVEKENYNQPIGYIAGVKGIEPLNETHVGEELEDEMLIMVGMTSAQIDGLIMAFRKNGIPKVKCKAVLTETNQYWDALTLYKELKLEHDTLNNKGIQNEVEK</sequence>
<dbReference type="OrthoDB" id="1049518at2"/>
<dbReference type="RefSeq" id="WP_151141785.1">
    <property type="nucleotide sequence ID" value="NZ_WAGX01000004.1"/>
</dbReference>
<name>A0A7V7QLF6_9FIRM</name>
<evidence type="ECO:0000313" key="1">
    <source>
        <dbReference type="EMBL" id="KAB1439364.1"/>
    </source>
</evidence>
<dbReference type="InterPro" id="IPR016621">
    <property type="entry name" value="UCP014543"/>
</dbReference>
<proteinExistence type="predicted"/>